<accession>A0AA88TUB9</accession>
<dbReference type="GO" id="GO:0005615">
    <property type="term" value="C:extracellular space"/>
    <property type="evidence" value="ECO:0007669"/>
    <property type="project" value="TreeGrafter"/>
</dbReference>
<dbReference type="CDD" id="cd00054">
    <property type="entry name" value="EGF_CA"/>
    <property type="match status" value="1"/>
</dbReference>
<dbReference type="SUPFAM" id="SSF52058">
    <property type="entry name" value="L domain-like"/>
    <property type="match status" value="1"/>
</dbReference>
<dbReference type="SUPFAM" id="SSF49265">
    <property type="entry name" value="Fibronectin type III"/>
    <property type="match status" value="1"/>
</dbReference>
<keyword evidence="1" id="KW-0433">Leucine-rich repeat</keyword>
<comment type="caution">
    <text evidence="6">Lacks conserved residue(s) required for the propagation of feature annotation.</text>
</comment>
<dbReference type="PROSITE" id="PS51450">
    <property type="entry name" value="LRR"/>
    <property type="match status" value="2"/>
</dbReference>
<dbReference type="InterPro" id="IPR000483">
    <property type="entry name" value="Cys-rich_flank_reg_C"/>
</dbReference>
<gene>
    <name evidence="11" type="ORF">Q8A67_006074</name>
</gene>
<keyword evidence="6" id="KW-0245">EGF-like domain</keyword>
<dbReference type="SMART" id="SM00369">
    <property type="entry name" value="LRR_TYP"/>
    <property type="match status" value="8"/>
</dbReference>
<organism evidence="11 12">
    <name type="scientific">Cirrhinus molitorella</name>
    <name type="common">mud carp</name>
    <dbReference type="NCBI Taxonomy" id="172907"/>
    <lineage>
        <taxon>Eukaryota</taxon>
        <taxon>Metazoa</taxon>
        <taxon>Chordata</taxon>
        <taxon>Craniata</taxon>
        <taxon>Vertebrata</taxon>
        <taxon>Euteleostomi</taxon>
        <taxon>Actinopterygii</taxon>
        <taxon>Neopterygii</taxon>
        <taxon>Teleostei</taxon>
        <taxon>Ostariophysi</taxon>
        <taxon>Cypriniformes</taxon>
        <taxon>Cyprinidae</taxon>
        <taxon>Labeoninae</taxon>
        <taxon>Labeonini</taxon>
        <taxon>Cirrhinus</taxon>
    </lineage>
</organism>
<dbReference type="SMART" id="SM00365">
    <property type="entry name" value="LRR_SD22"/>
    <property type="match status" value="3"/>
</dbReference>
<dbReference type="InterPro" id="IPR003961">
    <property type="entry name" value="FN3_dom"/>
</dbReference>
<evidence type="ECO:0000256" key="1">
    <source>
        <dbReference type="ARBA" id="ARBA00022614"/>
    </source>
</evidence>
<dbReference type="InterPro" id="IPR032675">
    <property type="entry name" value="LRR_dom_sf"/>
</dbReference>
<dbReference type="PROSITE" id="PS00022">
    <property type="entry name" value="EGF_1"/>
    <property type="match status" value="1"/>
</dbReference>
<dbReference type="Gene3D" id="2.10.25.10">
    <property type="entry name" value="Laminin"/>
    <property type="match status" value="1"/>
</dbReference>
<evidence type="ECO:0000256" key="8">
    <source>
        <dbReference type="SAM" id="Phobius"/>
    </source>
</evidence>
<dbReference type="InterPro" id="IPR000372">
    <property type="entry name" value="LRRNT"/>
</dbReference>
<feature type="transmembrane region" description="Helical" evidence="8">
    <location>
        <begin position="627"/>
        <end position="649"/>
    </location>
</feature>
<dbReference type="InterPro" id="IPR003591">
    <property type="entry name" value="Leu-rich_rpt_typical-subtyp"/>
</dbReference>
<keyword evidence="8" id="KW-0472">Membrane</keyword>
<evidence type="ECO:0000313" key="12">
    <source>
        <dbReference type="Proteomes" id="UP001187343"/>
    </source>
</evidence>
<protein>
    <recommendedName>
        <fullName evidence="13">Vasorin</fullName>
    </recommendedName>
</protein>
<evidence type="ECO:0000259" key="9">
    <source>
        <dbReference type="PROSITE" id="PS50026"/>
    </source>
</evidence>
<dbReference type="Gene3D" id="2.60.40.10">
    <property type="entry name" value="Immunoglobulins"/>
    <property type="match status" value="1"/>
</dbReference>
<evidence type="ECO:0000256" key="6">
    <source>
        <dbReference type="PROSITE-ProRule" id="PRU00076"/>
    </source>
</evidence>
<dbReference type="InterPro" id="IPR013783">
    <property type="entry name" value="Ig-like_fold"/>
</dbReference>
<proteinExistence type="predicted"/>
<evidence type="ECO:0000313" key="11">
    <source>
        <dbReference type="EMBL" id="KAK2907089.1"/>
    </source>
</evidence>
<dbReference type="PROSITE" id="PS50026">
    <property type="entry name" value="EGF_3"/>
    <property type="match status" value="1"/>
</dbReference>
<keyword evidence="4 6" id="KW-1015">Disulfide bond</keyword>
<keyword evidence="2" id="KW-0732">Signal</keyword>
<dbReference type="SUPFAM" id="SSF57196">
    <property type="entry name" value="EGF/Laminin"/>
    <property type="match status" value="1"/>
</dbReference>
<dbReference type="SMART" id="SM00082">
    <property type="entry name" value="LRRCT"/>
    <property type="match status" value="1"/>
</dbReference>
<dbReference type="SMART" id="SM00013">
    <property type="entry name" value="LRRNT"/>
    <property type="match status" value="1"/>
</dbReference>
<dbReference type="PANTHER" id="PTHR45712">
    <property type="entry name" value="AGAP008170-PA"/>
    <property type="match status" value="1"/>
</dbReference>
<feature type="domain" description="Fibronectin type-III" evidence="10">
    <location>
        <begin position="515"/>
        <end position="612"/>
    </location>
</feature>
<evidence type="ECO:0000256" key="5">
    <source>
        <dbReference type="ARBA" id="ARBA00023180"/>
    </source>
</evidence>
<dbReference type="FunFam" id="3.80.10.10:FF:000211">
    <property type="entry name" value="vasorin"/>
    <property type="match status" value="1"/>
</dbReference>
<evidence type="ECO:0000256" key="7">
    <source>
        <dbReference type="SAM" id="MobiDB-lite"/>
    </source>
</evidence>
<dbReference type="InterPro" id="IPR050333">
    <property type="entry name" value="SLRP"/>
</dbReference>
<keyword evidence="3" id="KW-0677">Repeat</keyword>
<evidence type="ECO:0000256" key="3">
    <source>
        <dbReference type="ARBA" id="ARBA00022737"/>
    </source>
</evidence>
<dbReference type="InterPro" id="IPR000742">
    <property type="entry name" value="EGF"/>
</dbReference>
<dbReference type="Proteomes" id="UP001187343">
    <property type="component" value="Unassembled WGS sequence"/>
</dbReference>
<name>A0AA88TUB9_9TELE</name>
<dbReference type="Pfam" id="PF13855">
    <property type="entry name" value="LRR_8"/>
    <property type="match status" value="2"/>
</dbReference>
<feature type="disulfide bond" evidence="6">
    <location>
        <begin position="482"/>
        <end position="491"/>
    </location>
</feature>
<sequence>MEERARDYTESSHFRYAAEGSGRGYNPPIVLKVVLLWFLVDKTTHVCFTFRIFTGFNPRPGGSRCPQECSCTPFGITFCVQRNLSHMPRGFPSSTTKLYVFQNNINTLQQQDFVELGEIVMLDLSQNALSEVPDGVFSPLSSLHNLDLSSNHITYISKDSFTGLVNLERLYLYSNHIQSIHPAAFEGLENLLELKLQGNQINVLPALQLPRLLHLDLSYNSIPPIGPGDLQTPHLESLKIAGLQLTILDEKLLSSLVNLHVLDVSQNLLVEIQPTLKAMGGLRTLNLTGNPLGSLKREDFQNLVNLLELDLSNLNLQGFPEGFFNLFPKLEKLTAAENPFNCLCPLAWFPAWLKDAKVELLRMEETRCHFPPINSGKVLAKLEHKDFGCPTTTIELTSAGTSSTTSKPTNSTTTSGTTHAISPAPPSEMPSADLDSFSLSQTTAFPREIDDSEEEDIVCPSNICLNGGTCMFDSNGAVVCLCPPSMSGLYCEIQNPSFLPPPSPRVSIETIATVQPNMISSLHITSTSISLDLHRYIHTRPHIRGIRLTYRNLSGPDRRPLNLNVPPTYPEYTLRGLQPNSTYSVCASPLGEPVHVSVSACMEARTAGIPPSSHEPSVDRTEPSSSLIPIVAAVAVVMFAAIIATVVVIRRRRKSKAPVDMDLHETSPLELEGVKTSPENGVTHPKQPDITPCPSLAQNSLEYEAPLIQGQCPANNNVASSPWASHPPAQLRLGLQAHMLPPRPDLTQSPSLTSAPSAPPFLILACSAIALVSRVLVYTSVTQASNSTLGFQASDIALFHLPLSSRSPSSTQPFSQSSTLAPPAIGSTVACYSCFLSFTSSTPSSKSLSPLSSGGLFVTVQCLV</sequence>
<evidence type="ECO:0000256" key="4">
    <source>
        <dbReference type="ARBA" id="ARBA00023157"/>
    </source>
</evidence>
<keyword evidence="12" id="KW-1185">Reference proteome</keyword>
<keyword evidence="5" id="KW-0325">Glycoprotein</keyword>
<dbReference type="PANTHER" id="PTHR45712:SF22">
    <property type="entry name" value="INSULIN-LIKE GROWTH FACTOR-BINDING PROTEIN COMPLEX ACID LABILE SUBUNIT"/>
    <property type="match status" value="1"/>
</dbReference>
<keyword evidence="8" id="KW-0812">Transmembrane</keyword>
<dbReference type="Gene3D" id="3.80.10.10">
    <property type="entry name" value="Ribonuclease Inhibitor"/>
    <property type="match status" value="2"/>
</dbReference>
<feature type="compositionally biased region" description="Low complexity" evidence="7">
    <location>
        <begin position="401"/>
        <end position="418"/>
    </location>
</feature>
<dbReference type="PROSITE" id="PS50853">
    <property type="entry name" value="FN3"/>
    <property type="match status" value="1"/>
</dbReference>
<dbReference type="AlphaFoldDB" id="A0AA88TUB9"/>
<evidence type="ECO:0000259" key="10">
    <source>
        <dbReference type="PROSITE" id="PS50853"/>
    </source>
</evidence>
<dbReference type="InterPro" id="IPR036116">
    <property type="entry name" value="FN3_sf"/>
</dbReference>
<comment type="caution">
    <text evidence="11">The sequence shown here is derived from an EMBL/GenBank/DDBJ whole genome shotgun (WGS) entry which is preliminary data.</text>
</comment>
<reference evidence="11" key="1">
    <citation type="submission" date="2023-08" db="EMBL/GenBank/DDBJ databases">
        <title>Chromosome-level Genome Assembly of mud carp (Cirrhinus molitorella).</title>
        <authorList>
            <person name="Liu H."/>
        </authorList>
    </citation>
    <scope>NUCLEOTIDE SEQUENCE</scope>
    <source>
        <strain evidence="11">Prfri</strain>
        <tissue evidence="11">Muscle</tissue>
    </source>
</reference>
<evidence type="ECO:0000256" key="2">
    <source>
        <dbReference type="ARBA" id="ARBA00022729"/>
    </source>
</evidence>
<dbReference type="CDD" id="cd00063">
    <property type="entry name" value="FN3"/>
    <property type="match status" value="1"/>
</dbReference>
<dbReference type="InterPro" id="IPR001611">
    <property type="entry name" value="Leu-rich_rpt"/>
</dbReference>
<dbReference type="EMBL" id="JAUYZG010000005">
    <property type="protein sequence ID" value="KAK2907089.1"/>
    <property type="molecule type" value="Genomic_DNA"/>
</dbReference>
<evidence type="ECO:0008006" key="13">
    <source>
        <dbReference type="Google" id="ProtNLM"/>
    </source>
</evidence>
<dbReference type="FunFam" id="3.80.10.10:FF:000732">
    <property type="entry name" value="GD11101"/>
    <property type="match status" value="1"/>
</dbReference>
<keyword evidence="8" id="KW-1133">Transmembrane helix</keyword>
<feature type="region of interest" description="Disordered" evidence="7">
    <location>
        <begin position="398"/>
        <end position="433"/>
    </location>
</feature>
<feature type="domain" description="EGF-like" evidence="9">
    <location>
        <begin position="455"/>
        <end position="492"/>
    </location>
</feature>